<keyword evidence="4" id="KW-0813">Transport</keyword>
<dbReference type="Pfam" id="PF06148">
    <property type="entry name" value="COG2_N"/>
    <property type="match status" value="1"/>
</dbReference>
<evidence type="ECO:0000256" key="8">
    <source>
        <dbReference type="ARBA" id="ARBA00031344"/>
    </source>
</evidence>
<dbReference type="Pfam" id="PF12022">
    <property type="entry name" value="COG2_C"/>
    <property type="match status" value="1"/>
</dbReference>
<dbReference type="InterPro" id="IPR024603">
    <property type="entry name" value="COG_complex_COG2_C"/>
</dbReference>
<evidence type="ECO:0000256" key="3">
    <source>
        <dbReference type="ARBA" id="ARBA00020977"/>
    </source>
</evidence>
<comment type="similarity">
    <text evidence="2">Belongs to the COG2 family.</text>
</comment>
<accession>A0A139ADI7</accession>
<evidence type="ECO:0000259" key="11">
    <source>
        <dbReference type="Pfam" id="PF12022"/>
    </source>
</evidence>
<protein>
    <recommendedName>
        <fullName evidence="3">Conserved oligomeric Golgi complex subunit 2</fullName>
    </recommendedName>
    <alternativeName>
        <fullName evidence="8">Component of oligomeric Golgi complex 2</fullName>
    </alternativeName>
</protein>
<evidence type="ECO:0000256" key="6">
    <source>
        <dbReference type="ARBA" id="ARBA00023034"/>
    </source>
</evidence>
<feature type="domain" description="COG complex component COG2 C-terminal" evidence="11">
    <location>
        <begin position="351"/>
        <end position="645"/>
    </location>
</feature>
<dbReference type="PANTHER" id="PTHR12961:SF0">
    <property type="entry name" value="CONSERVED OLIGOMERIC GOLGI COMPLEX SUBUNIT 2"/>
    <property type="match status" value="1"/>
</dbReference>
<gene>
    <name evidence="12" type="ORF">M427DRAFT_155780</name>
</gene>
<feature type="domain" description="Conserved oligomeric Golgi complex subunit 2 N-terminal" evidence="10">
    <location>
        <begin position="3"/>
        <end position="51"/>
    </location>
</feature>
<evidence type="ECO:0000256" key="5">
    <source>
        <dbReference type="ARBA" id="ARBA00022927"/>
    </source>
</evidence>
<keyword evidence="6" id="KW-0333">Golgi apparatus</keyword>
<sequence length="674" mass="76106">MFPLEILSRELTSFQALLRSDMMDLINRNSADFINLSTNLIGVDSIIENVRGPAEQKLRGSVTDVRDLIQDSVDQMNTKLEKLGQLRERKALLELFIGIHDALVKVEGLLADISQNFSSTTDSGEAGVARDVPSPDMKLLERVAIEYNQLRYSVERAQGLPFVENLSERIATATESLESILSTMLSGLLLASSDLPEGADNAESVALTQCMRIFTGIQRSALAEQVVRETLVKPCITTTLSPTTPDISSEQLNDLFHTALKTLQRKCGKIIQISVNVKDADCHIVAHSIFPEVCSAIERHMPQIFMPGIADTFHKNYTATMRFIIDLESLAPSLAEVVYLRQQPYYTDLMKKWQLPVYFQLRFSHISAELENSLAKDALEDPTNFTSRISDGSKLSIPSSRCVVDLVRYCWSGDVWLHILSARFWRLTLQITSRYSTWLEKDFLGNQSESLWSLAIGFRRWIVATRDLDALDGLLRECFSDVIRGRLPPSVTSKSSLEADLLQTLDPARQALTSIGQRLKERTVDASFEAVKQIRNVPGLFRKTNKEPPTKPSPYVSQMFRVILDLSSPYETELSPMVTAWRTDTVLEVTRRYRAAAEELLTTIRKTEESLKRLKRSLKKSQPGEDEAGNMTDEDKIRMQIALDAQAFAHELEQFGILPQDHEEYQELLRVVKI</sequence>
<proteinExistence type="inferred from homology"/>
<evidence type="ECO:0000256" key="4">
    <source>
        <dbReference type="ARBA" id="ARBA00022448"/>
    </source>
</evidence>
<evidence type="ECO:0000313" key="12">
    <source>
        <dbReference type="EMBL" id="KXS14654.1"/>
    </source>
</evidence>
<dbReference type="GO" id="GO:0000139">
    <property type="term" value="C:Golgi membrane"/>
    <property type="evidence" value="ECO:0007669"/>
    <property type="project" value="UniProtKB-SubCell"/>
</dbReference>
<dbReference type="OrthoDB" id="332281at2759"/>
<dbReference type="AlphaFoldDB" id="A0A139ADI7"/>
<feature type="region of interest" description="Disordered" evidence="9">
    <location>
        <begin position="615"/>
        <end position="634"/>
    </location>
</feature>
<name>A0A139ADI7_GONPJ</name>
<comment type="subcellular location">
    <subcellularLocation>
        <location evidence="1">Golgi apparatus membrane</location>
        <topology evidence="1">Peripheral membrane protein</topology>
    </subcellularLocation>
</comment>
<evidence type="ECO:0000313" key="13">
    <source>
        <dbReference type="Proteomes" id="UP000070544"/>
    </source>
</evidence>
<dbReference type="InterPro" id="IPR009316">
    <property type="entry name" value="COG2"/>
</dbReference>
<evidence type="ECO:0000256" key="1">
    <source>
        <dbReference type="ARBA" id="ARBA00004395"/>
    </source>
</evidence>
<dbReference type="GO" id="GO:0015031">
    <property type="term" value="P:protein transport"/>
    <property type="evidence" value="ECO:0007669"/>
    <property type="project" value="UniProtKB-KW"/>
</dbReference>
<dbReference type="PANTHER" id="PTHR12961">
    <property type="entry name" value="CONSERVED OLIGOMERIC GOLGI COMPLEX COMPONENT 2"/>
    <property type="match status" value="1"/>
</dbReference>
<dbReference type="OMA" id="CWAEGVY"/>
<evidence type="ECO:0000256" key="2">
    <source>
        <dbReference type="ARBA" id="ARBA00007603"/>
    </source>
</evidence>
<dbReference type="Proteomes" id="UP000070544">
    <property type="component" value="Unassembled WGS sequence"/>
</dbReference>
<dbReference type="InterPro" id="IPR024602">
    <property type="entry name" value="COG_su2_N"/>
</dbReference>
<reference evidence="12 13" key="1">
    <citation type="journal article" date="2015" name="Genome Biol. Evol.">
        <title>Phylogenomic analyses indicate that early fungi evolved digesting cell walls of algal ancestors of land plants.</title>
        <authorList>
            <person name="Chang Y."/>
            <person name="Wang S."/>
            <person name="Sekimoto S."/>
            <person name="Aerts A.L."/>
            <person name="Choi C."/>
            <person name="Clum A."/>
            <person name="LaButti K.M."/>
            <person name="Lindquist E.A."/>
            <person name="Yee Ngan C."/>
            <person name="Ohm R.A."/>
            <person name="Salamov A.A."/>
            <person name="Grigoriev I.V."/>
            <person name="Spatafora J.W."/>
            <person name="Berbee M.L."/>
        </authorList>
    </citation>
    <scope>NUCLEOTIDE SEQUENCE [LARGE SCALE GENOMIC DNA]</scope>
    <source>
        <strain evidence="12 13">JEL478</strain>
    </source>
</reference>
<dbReference type="EMBL" id="KQ965767">
    <property type="protein sequence ID" value="KXS14654.1"/>
    <property type="molecule type" value="Genomic_DNA"/>
</dbReference>
<dbReference type="GO" id="GO:0017119">
    <property type="term" value="C:Golgi transport complex"/>
    <property type="evidence" value="ECO:0007669"/>
    <property type="project" value="TreeGrafter"/>
</dbReference>
<evidence type="ECO:0000256" key="7">
    <source>
        <dbReference type="ARBA" id="ARBA00023136"/>
    </source>
</evidence>
<dbReference type="STRING" id="1344416.A0A139ADI7"/>
<keyword evidence="7" id="KW-0472">Membrane</keyword>
<keyword evidence="13" id="KW-1185">Reference proteome</keyword>
<organism evidence="12 13">
    <name type="scientific">Gonapodya prolifera (strain JEL478)</name>
    <name type="common">Monoblepharis prolifera</name>
    <dbReference type="NCBI Taxonomy" id="1344416"/>
    <lineage>
        <taxon>Eukaryota</taxon>
        <taxon>Fungi</taxon>
        <taxon>Fungi incertae sedis</taxon>
        <taxon>Chytridiomycota</taxon>
        <taxon>Chytridiomycota incertae sedis</taxon>
        <taxon>Monoblepharidomycetes</taxon>
        <taxon>Monoblepharidales</taxon>
        <taxon>Gonapodyaceae</taxon>
        <taxon>Gonapodya</taxon>
    </lineage>
</organism>
<evidence type="ECO:0000256" key="9">
    <source>
        <dbReference type="SAM" id="MobiDB-lite"/>
    </source>
</evidence>
<keyword evidence="5" id="KW-0653">Protein transport</keyword>
<dbReference type="GO" id="GO:0007030">
    <property type="term" value="P:Golgi organization"/>
    <property type="evidence" value="ECO:0007669"/>
    <property type="project" value="InterPro"/>
</dbReference>
<dbReference type="GO" id="GO:0006891">
    <property type="term" value="P:intra-Golgi vesicle-mediated transport"/>
    <property type="evidence" value="ECO:0007669"/>
    <property type="project" value="TreeGrafter"/>
</dbReference>
<evidence type="ECO:0000259" key="10">
    <source>
        <dbReference type="Pfam" id="PF06148"/>
    </source>
</evidence>